<protein>
    <submittedName>
        <fullName evidence="1">Uncharacterized protein</fullName>
    </submittedName>
</protein>
<name>A0ABV8IR26_9ACTN</name>
<evidence type="ECO:0000313" key="1">
    <source>
        <dbReference type="EMBL" id="MFC4065439.1"/>
    </source>
</evidence>
<gene>
    <name evidence="1" type="ORF">ACFO0C_10895</name>
</gene>
<comment type="caution">
    <text evidence="1">The sequence shown here is derived from an EMBL/GenBank/DDBJ whole genome shotgun (WGS) entry which is preliminary data.</text>
</comment>
<organism evidence="1 2">
    <name type="scientific">Actinoplanes subglobosus</name>
    <dbReference type="NCBI Taxonomy" id="1547892"/>
    <lineage>
        <taxon>Bacteria</taxon>
        <taxon>Bacillati</taxon>
        <taxon>Actinomycetota</taxon>
        <taxon>Actinomycetes</taxon>
        <taxon>Micromonosporales</taxon>
        <taxon>Micromonosporaceae</taxon>
        <taxon>Actinoplanes</taxon>
    </lineage>
</organism>
<dbReference type="RefSeq" id="WP_378066457.1">
    <property type="nucleotide sequence ID" value="NZ_JBHSBL010000010.1"/>
</dbReference>
<sequence>MTNSIGTRGNSFLGNASTMLGSASTMLGSAKEAFKAMADAAVNNPAESPAAIAATAAKKGRRGTVLDRYA</sequence>
<keyword evidence="2" id="KW-1185">Reference proteome</keyword>
<proteinExistence type="predicted"/>
<dbReference type="EMBL" id="JBHSBL010000010">
    <property type="protein sequence ID" value="MFC4065439.1"/>
    <property type="molecule type" value="Genomic_DNA"/>
</dbReference>
<accession>A0ABV8IR26</accession>
<dbReference type="Proteomes" id="UP001595867">
    <property type="component" value="Unassembled WGS sequence"/>
</dbReference>
<evidence type="ECO:0000313" key="2">
    <source>
        <dbReference type="Proteomes" id="UP001595867"/>
    </source>
</evidence>
<reference evidence="2" key="1">
    <citation type="journal article" date="2019" name="Int. J. Syst. Evol. Microbiol.">
        <title>The Global Catalogue of Microorganisms (GCM) 10K type strain sequencing project: providing services to taxonomists for standard genome sequencing and annotation.</title>
        <authorList>
            <consortium name="The Broad Institute Genomics Platform"/>
            <consortium name="The Broad Institute Genome Sequencing Center for Infectious Disease"/>
            <person name="Wu L."/>
            <person name="Ma J."/>
        </authorList>
    </citation>
    <scope>NUCLEOTIDE SEQUENCE [LARGE SCALE GENOMIC DNA]</scope>
    <source>
        <strain evidence="2">TBRC 5832</strain>
    </source>
</reference>